<sequence length="117" mass="13299">MTGEEYMSQDLKPKKGGWVTFGGNQNDKVVGIGRIGKHPFPSIDNVFYVKGLKHNLLSINKTICVRLIYLTKQNVTCLVSIYDDIWHKKLSHASLRLISNLKKHNLPKGQNCYILIC</sequence>
<reference evidence="1" key="1">
    <citation type="submission" date="2018-05" db="EMBL/GenBank/DDBJ databases">
        <title>Draft genome of Mucuna pruriens seed.</title>
        <authorList>
            <person name="Nnadi N.E."/>
            <person name="Vos R."/>
            <person name="Hasami M.H."/>
            <person name="Devisetty U.K."/>
            <person name="Aguiy J.C."/>
        </authorList>
    </citation>
    <scope>NUCLEOTIDE SEQUENCE [LARGE SCALE GENOMIC DNA]</scope>
    <source>
        <strain evidence="1">JCA_2017</strain>
    </source>
</reference>
<gene>
    <name evidence="1" type="ORF">CR513_00061</name>
</gene>
<dbReference type="EMBL" id="QJKJ01000011">
    <property type="protein sequence ID" value="RDY14809.1"/>
    <property type="molecule type" value="Genomic_DNA"/>
</dbReference>
<keyword evidence="2" id="KW-1185">Reference proteome</keyword>
<proteinExistence type="predicted"/>
<feature type="non-terminal residue" evidence="1">
    <location>
        <position position="1"/>
    </location>
</feature>
<evidence type="ECO:0000313" key="1">
    <source>
        <dbReference type="EMBL" id="RDY14809.1"/>
    </source>
</evidence>
<name>A0A371IIG8_MUCPR</name>
<dbReference type="AlphaFoldDB" id="A0A371IIG8"/>
<evidence type="ECO:0000313" key="2">
    <source>
        <dbReference type="Proteomes" id="UP000257109"/>
    </source>
</evidence>
<organism evidence="1 2">
    <name type="scientific">Mucuna pruriens</name>
    <name type="common">Velvet bean</name>
    <name type="synonym">Dolichos pruriens</name>
    <dbReference type="NCBI Taxonomy" id="157652"/>
    <lineage>
        <taxon>Eukaryota</taxon>
        <taxon>Viridiplantae</taxon>
        <taxon>Streptophyta</taxon>
        <taxon>Embryophyta</taxon>
        <taxon>Tracheophyta</taxon>
        <taxon>Spermatophyta</taxon>
        <taxon>Magnoliopsida</taxon>
        <taxon>eudicotyledons</taxon>
        <taxon>Gunneridae</taxon>
        <taxon>Pentapetalae</taxon>
        <taxon>rosids</taxon>
        <taxon>fabids</taxon>
        <taxon>Fabales</taxon>
        <taxon>Fabaceae</taxon>
        <taxon>Papilionoideae</taxon>
        <taxon>50 kb inversion clade</taxon>
        <taxon>NPAAA clade</taxon>
        <taxon>indigoferoid/millettioid clade</taxon>
        <taxon>Phaseoleae</taxon>
        <taxon>Mucuna</taxon>
    </lineage>
</organism>
<evidence type="ECO:0008006" key="3">
    <source>
        <dbReference type="Google" id="ProtNLM"/>
    </source>
</evidence>
<dbReference type="Proteomes" id="UP000257109">
    <property type="component" value="Unassembled WGS sequence"/>
</dbReference>
<accession>A0A371IIG8</accession>
<comment type="caution">
    <text evidence="1">The sequence shown here is derived from an EMBL/GenBank/DDBJ whole genome shotgun (WGS) entry which is preliminary data.</text>
</comment>
<dbReference type="OrthoDB" id="1932348at2759"/>
<protein>
    <recommendedName>
        <fullName evidence="3">GAG-pre-integrase domain-containing protein</fullName>
    </recommendedName>
</protein>